<sequence>MPDADDHDELVLDGLEFYQRAVRRVAQDFARRGAVVQPLGVDLDALDALHVRFGRRGRAREGILGTLRPTRDLEHAVVELADLLQEKEFDEGNTTWPGCLSGHTHPPTAALVDGVACWQCPRSHETLCPIG</sequence>
<evidence type="ECO:0000313" key="2">
    <source>
        <dbReference type="Proteomes" id="UP000631553"/>
    </source>
</evidence>
<name>A0ABX2RJ30_9ACTN</name>
<keyword evidence="2" id="KW-1185">Reference proteome</keyword>
<accession>A0ABX2RJ30</accession>
<gene>
    <name evidence="1" type="ORF">HDA35_002353</name>
</gene>
<dbReference type="RefSeq" id="WP_179802810.1">
    <property type="nucleotide sequence ID" value="NZ_JACCCQ010000001.1"/>
</dbReference>
<proteinExistence type="predicted"/>
<dbReference type="EMBL" id="JACCCQ010000001">
    <property type="protein sequence ID" value="NYF56522.1"/>
    <property type="molecule type" value="Genomic_DNA"/>
</dbReference>
<comment type="caution">
    <text evidence="1">The sequence shown here is derived from an EMBL/GenBank/DDBJ whole genome shotgun (WGS) entry which is preliminary data.</text>
</comment>
<evidence type="ECO:0000313" key="1">
    <source>
        <dbReference type="EMBL" id="NYF56522.1"/>
    </source>
</evidence>
<reference evidence="1 2" key="1">
    <citation type="submission" date="2020-07" db="EMBL/GenBank/DDBJ databases">
        <title>Sequencing the genomes of 1000 actinobacteria strains.</title>
        <authorList>
            <person name="Klenk H.-P."/>
        </authorList>
    </citation>
    <scope>NUCLEOTIDE SEQUENCE [LARGE SCALE GENOMIC DNA]</scope>
    <source>
        <strain evidence="1 2">DSM 43814</strain>
    </source>
</reference>
<protein>
    <submittedName>
        <fullName evidence="1">Uncharacterized protein</fullName>
    </submittedName>
</protein>
<dbReference type="Proteomes" id="UP000631553">
    <property type="component" value="Unassembled WGS sequence"/>
</dbReference>
<organism evidence="1 2">
    <name type="scientific">Micromonospora purpureochromogenes</name>
    <dbReference type="NCBI Taxonomy" id="47872"/>
    <lineage>
        <taxon>Bacteria</taxon>
        <taxon>Bacillati</taxon>
        <taxon>Actinomycetota</taxon>
        <taxon>Actinomycetes</taxon>
        <taxon>Micromonosporales</taxon>
        <taxon>Micromonosporaceae</taxon>
        <taxon>Micromonospora</taxon>
    </lineage>
</organism>